<evidence type="ECO:0000256" key="1">
    <source>
        <dbReference type="ARBA" id="ARBA00004167"/>
    </source>
</evidence>
<dbReference type="EMBL" id="CAMAPE010000005">
    <property type="protein sequence ID" value="CAH9067593.1"/>
    <property type="molecule type" value="Genomic_DNA"/>
</dbReference>
<evidence type="ECO:0000313" key="11">
    <source>
        <dbReference type="EMBL" id="CAH9067593.1"/>
    </source>
</evidence>
<evidence type="ECO:0000256" key="4">
    <source>
        <dbReference type="ARBA" id="ARBA00022968"/>
    </source>
</evidence>
<evidence type="ECO:0008006" key="13">
    <source>
        <dbReference type="Google" id="ProtNLM"/>
    </source>
</evidence>
<protein>
    <recommendedName>
        <fullName evidence="13">Trichome birefringence-like N-terminal domain-containing protein</fullName>
    </recommendedName>
</protein>
<name>A0A9P0YLP6_CUSEU</name>
<dbReference type="PANTHER" id="PTHR32285">
    <property type="entry name" value="PROTEIN TRICHOME BIREFRINGENCE-LIKE 9-RELATED"/>
    <property type="match status" value="1"/>
</dbReference>
<sequence>MKPASLTTRRVGATPFLPILVCHSSPMSDLSSMELTSAKKATFLNSPKIIPLLALLLIFLTVCPLYYPIRCKDHPEELPEKSVEGTRSRLPTPDDQQKGQIFPQKQEAENLSAPALATLHLSPPQDLPIASGAEKGVELQLHPANPDAKNASRESFKKCDIFTGEWVPNPDAPYYTNNTCFSIQEHQNCMKFGRPDDGYLKWRWKPDGCELPIFDPHEFLELVRGKSLAFVGDSIARNHMQSLVCLLSRVAYPMDISNTTDDNRKRLVYKDYNFNISMFWAPYLVKTGITFNENNINPFNLYLDEFDESWTTKIGAFDFVIINAGHWFFRPTNFYIDRHLVGCLYCRETNVTHMAKDFSYRWALRTAFRAINSLENFKGVAFLRSFVPQHFEHGNFDQGGECVRTEPFQRNDTILNKIEIDMYDIQRQEFRIAKDEGTKKGVKYRLFDVTHAMRLRPDGHPNKYGHWQNPNVTMFNDCVHWCLPGPIDSWSDIFMELLKREVEGHEE</sequence>
<feature type="domain" description="Trichome birefringence-like N-terminal" evidence="10">
    <location>
        <begin position="157"/>
        <end position="210"/>
    </location>
</feature>
<comment type="subcellular location">
    <subcellularLocation>
        <location evidence="1">Membrane</location>
        <topology evidence="1">Single-pass membrane protein</topology>
    </subcellularLocation>
</comment>
<dbReference type="Proteomes" id="UP001152484">
    <property type="component" value="Unassembled WGS sequence"/>
</dbReference>
<dbReference type="PANTHER" id="PTHR32285:SF247">
    <property type="entry name" value="PROTEIN TRICHOME BIREFRINGENCE-LIKE 19"/>
    <property type="match status" value="1"/>
</dbReference>
<dbReference type="AlphaFoldDB" id="A0A9P0YLP6"/>
<organism evidence="11 12">
    <name type="scientific">Cuscuta europaea</name>
    <name type="common">European dodder</name>
    <dbReference type="NCBI Taxonomy" id="41803"/>
    <lineage>
        <taxon>Eukaryota</taxon>
        <taxon>Viridiplantae</taxon>
        <taxon>Streptophyta</taxon>
        <taxon>Embryophyta</taxon>
        <taxon>Tracheophyta</taxon>
        <taxon>Spermatophyta</taxon>
        <taxon>Magnoliopsida</taxon>
        <taxon>eudicotyledons</taxon>
        <taxon>Gunneridae</taxon>
        <taxon>Pentapetalae</taxon>
        <taxon>asterids</taxon>
        <taxon>lamiids</taxon>
        <taxon>Solanales</taxon>
        <taxon>Convolvulaceae</taxon>
        <taxon>Cuscuteae</taxon>
        <taxon>Cuscuta</taxon>
        <taxon>Cuscuta subgen. Cuscuta</taxon>
    </lineage>
</organism>
<dbReference type="InterPro" id="IPR026057">
    <property type="entry name" value="TBL_C"/>
</dbReference>
<evidence type="ECO:0000256" key="5">
    <source>
        <dbReference type="ARBA" id="ARBA00022989"/>
    </source>
</evidence>
<dbReference type="OrthoDB" id="630188at2759"/>
<dbReference type="GO" id="GO:0005794">
    <property type="term" value="C:Golgi apparatus"/>
    <property type="evidence" value="ECO:0007669"/>
    <property type="project" value="TreeGrafter"/>
</dbReference>
<evidence type="ECO:0000313" key="12">
    <source>
        <dbReference type="Proteomes" id="UP001152484"/>
    </source>
</evidence>
<feature type="region of interest" description="Disordered" evidence="7">
    <location>
        <begin position="77"/>
        <end position="99"/>
    </location>
</feature>
<feature type="domain" description="Trichome birefringence-like C-terminal" evidence="9">
    <location>
        <begin position="211"/>
        <end position="496"/>
    </location>
</feature>
<reference evidence="11" key="1">
    <citation type="submission" date="2022-07" db="EMBL/GenBank/DDBJ databases">
        <authorList>
            <person name="Macas J."/>
            <person name="Novak P."/>
            <person name="Neumann P."/>
        </authorList>
    </citation>
    <scope>NUCLEOTIDE SEQUENCE</scope>
</reference>
<keyword evidence="5 8" id="KW-1133">Transmembrane helix</keyword>
<gene>
    <name evidence="11" type="ORF">CEURO_LOCUS2576</name>
</gene>
<keyword evidence="3 8" id="KW-0812">Transmembrane</keyword>
<dbReference type="InterPro" id="IPR025846">
    <property type="entry name" value="TBL_N"/>
</dbReference>
<dbReference type="Pfam" id="PF14416">
    <property type="entry name" value="PMR5N"/>
    <property type="match status" value="1"/>
</dbReference>
<keyword evidence="4" id="KW-0735">Signal-anchor</keyword>
<dbReference type="GO" id="GO:0016020">
    <property type="term" value="C:membrane"/>
    <property type="evidence" value="ECO:0007669"/>
    <property type="project" value="UniProtKB-SubCell"/>
</dbReference>
<dbReference type="InterPro" id="IPR029962">
    <property type="entry name" value="TBL"/>
</dbReference>
<evidence type="ECO:0000259" key="9">
    <source>
        <dbReference type="Pfam" id="PF13839"/>
    </source>
</evidence>
<comment type="caution">
    <text evidence="11">The sequence shown here is derived from an EMBL/GenBank/DDBJ whole genome shotgun (WGS) entry which is preliminary data.</text>
</comment>
<dbReference type="Pfam" id="PF13839">
    <property type="entry name" value="PC-Esterase"/>
    <property type="match status" value="1"/>
</dbReference>
<accession>A0A9P0YLP6</accession>
<evidence type="ECO:0000256" key="8">
    <source>
        <dbReference type="SAM" id="Phobius"/>
    </source>
</evidence>
<evidence type="ECO:0000256" key="6">
    <source>
        <dbReference type="ARBA" id="ARBA00023136"/>
    </source>
</evidence>
<proteinExistence type="inferred from homology"/>
<evidence type="ECO:0000256" key="3">
    <source>
        <dbReference type="ARBA" id="ARBA00022692"/>
    </source>
</evidence>
<comment type="similarity">
    <text evidence="2">Belongs to the PC-esterase family. TBL subfamily.</text>
</comment>
<evidence type="ECO:0000259" key="10">
    <source>
        <dbReference type="Pfam" id="PF14416"/>
    </source>
</evidence>
<feature type="transmembrane region" description="Helical" evidence="8">
    <location>
        <begin position="49"/>
        <end position="67"/>
    </location>
</feature>
<evidence type="ECO:0000256" key="7">
    <source>
        <dbReference type="SAM" id="MobiDB-lite"/>
    </source>
</evidence>
<evidence type="ECO:0000256" key="2">
    <source>
        <dbReference type="ARBA" id="ARBA00007727"/>
    </source>
</evidence>
<keyword evidence="6 8" id="KW-0472">Membrane</keyword>
<dbReference type="GO" id="GO:0016413">
    <property type="term" value="F:O-acetyltransferase activity"/>
    <property type="evidence" value="ECO:0007669"/>
    <property type="project" value="InterPro"/>
</dbReference>
<keyword evidence="12" id="KW-1185">Reference proteome</keyword>
<feature type="compositionally biased region" description="Basic and acidic residues" evidence="7">
    <location>
        <begin position="77"/>
        <end position="87"/>
    </location>
</feature>